<organism evidence="4">
    <name type="scientific">Anopheles funestus</name>
    <name type="common">African malaria mosquito</name>
    <dbReference type="NCBI Taxonomy" id="62324"/>
    <lineage>
        <taxon>Eukaryota</taxon>
        <taxon>Metazoa</taxon>
        <taxon>Ecdysozoa</taxon>
        <taxon>Arthropoda</taxon>
        <taxon>Hexapoda</taxon>
        <taxon>Insecta</taxon>
        <taxon>Pterygota</taxon>
        <taxon>Neoptera</taxon>
        <taxon>Endopterygota</taxon>
        <taxon>Diptera</taxon>
        <taxon>Nematocera</taxon>
        <taxon>Culicoidea</taxon>
        <taxon>Culicidae</taxon>
        <taxon>Anophelinae</taxon>
        <taxon>Anopheles</taxon>
    </lineage>
</organism>
<dbReference type="AlphaFoldDB" id="A0A4Y0BPP1"/>
<name>A0A4Y0BPP1_ANOFN</name>
<dbReference type="VEuPathDB" id="VectorBase:AFUN021766"/>
<evidence type="ECO:0000256" key="1">
    <source>
        <dbReference type="PROSITE-ProRule" id="PRU00042"/>
    </source>
</evidence>
<dbReference type="SMART" id="SM00355">
    <property type="entry name" value="ZnF_C2H2"/>
    <property type="match status" value="2"/>
</dbReference>
<proteinExistence type="predicted"/>
<dbReference type="PROSITE" id="PS00028">
    <property type="entry name" value="ZINC_FINGER_C2H2_1"/>
    <property type="match status" value="2"/>
</dbReference>
<feature type="domain" description="C2H2-type" evidence="3">
    <location>
        <begin position="279"/>
        <end position="302"/>
    </location>
</feature>
<accession>A0A4Y0BPP1</accession>
<feature type="compositionally biased region" description="Polar residues" evidence="2">
    <location>
        <begin position="1"/>
        <end position="14"/>
    </location>
</feature>
<dbReference type="PROSITE" id="PS50157">
    <property type="entry name" value="ZINC_FINGER_C2H2_2"/>
    <property type="match status" value="1"/>
</dbReference>
<reference evidence="4" key="1">
    <citation type="submission" date="2020-05" db="UniProtKB">
        <authorList>
            <consortium name="EnsemblMetazoa"/>
        </authorList>
    </citation>
    <scope>IDENTIFICATION</scope>
    <source>
        <strain evidence="4">FUMOZ</strain>
    </source>
</reference>
<sequence>MRNMIPSRSMNRPNNIPHGRQPIDSLETTSTDTIVPGVPDTSSGMCNEYAPSYNTRGPGYNSWYVPASNEQNVNYPAASSTPSLPVETDDEDPVPVPSEHDPSEHVVMKDGYTFYIRYLDETVSEEPLVQRNHLADFCEVESLPSISNELSMLMDDSMLPEGAISMFEPNESSQRDWINYDELPLLNQQKRQQSVSTDHVSPQSDTLGENHRGKNNQNTLVKPTENQHANEAGLSGCEMFPVLTNTAQSAGAEFSHSNETVLMNSSVPTLVTMVPDFSHYCVECEKFFPSNDSLQEHMESNHRLFDETLITRTSTPKASFHNHALVWPCTTIVDSTNQRRKRPFFCDSCNISFDFVESYYMHNHSVHGGGVGTGYR</sequence>
<protein>
    <submittedName>
        <fullName evidence="4">C2H2-type domain-containing protein</fullName>
    </submittedName>
</protein>
<evidence type="ECO:0000259" key="3">
    <source>
        <dbReference type="PROSITE" id="PS50157"/>
    </source>
</evidence>
<keyword evidence="1" id="KW-0863">Zinc-finger</keyword>
<keyword evidence="1" id="KW-0862">Zinc</keyword>
<evidence type="ECO:0000313" key="4">
    <source>
        <dbReference type="EnsemblMetazoa" id="AFUN021766-PA"/>
    </source>
</evidence>
<dbReference type="VEuPathDB" id="VectorBase:AFUN2_003991"/>
<dbReference type="GO" id="GO:0008270">
    <property type="term" value="F:zinc ion binding"/>
    <property type="evidence" value="ECO:0007669"/>
    <property type="project" value="UniProtKB-KW"/>
</dbReference>
<evidence type="ECO:0000256" key="2">
    <source>
        <dbReference type="SAM" id="MobiDB-lite"/>
    </source>
</evidence>
<dbReference type="InterPro" id="IPR013087">
    <property type="entry name" value="Znf_C2H2_type"/>
</dbReference>
<dbReference type="Gene3D" id="3.30.160.60">
    <property type="entry name" value="Classic Zinc Finger"/>
    <property type="match status" value="1"/>
</dbReference>
<feature type="region of interest" description="Disordered" evidence="2">
    <location>
        <begin position="75"/>
        <end position="104"/>
    </location>
</feature>
<feature type="region of interest" description="Disordered" evidence="2">
    <location>
        <begin position="189"/>
        <end position="221"/>
    </location>
</feature>
<feature type="region of interest" description="Disordered" evidence="2">
    <location>
        <begin position="1"/>
        <end position="43"/>
    </location>
</feature>
<dbReference type="STRING" id="62324.A0A4Y0BPP1"/>
<keyword evidence="1" id="KW-0479">Metal-binding</keyword>
<feature type="compositionally biased region" description="Polar residues" evidence="2">
    <location>
        <begin position="189"/>
        <end position="207"/>
    </location>
</feature>
<dbReference type="EnsemblMetazoa" id="AFUN021766-RA">
    <property type="protein sequence ID" value="AFUN021766-PA"/>
    <property type="gene ID" value="AFUN021766"/>
</dbReference>